<evidence type="ECO:0000313" key="1">
    <source>
        <dbReference type="EMBL" id="RDX80593.1"/>
    </source>
</evidence>
<organism evidence="1 2">
    <name type="scientific">Mucuna pruriens</name>
    <name type="common">Velvet bean</name>
    <name type="synonym">Dolichos pruriens</name>
    <dbReference type="NCBI Taxonomy" id="157652"/>
    <lineage>
        <taxon>Eukaryota</taxon>
        <taxon>Viridiplantae</taxon>
        <taxon>Streptophyta</taxon>
        <taxon>Embryophyta</taxon>
        <taxon>Tracheophyta</taxon>
        <taxon>Spermatophyta</taxon>
        <taxon>Magnoliopsida</taxon>
        <taxon>eudicotyledons</taxon>
        <taxon>Gunneridae</taxon>
        <taxon>Pentapetalae</taxon>
        <taxon>rosids</taxon>
        <taxon>fabids</taxon>
        <taxon>Fabales</taxon>
        <taxon>Fabaceae</taxon>
        <taxon>Papilionoideae</taxon>
        <taxon>50 kb inversion clade</taxon>
        <taxon>NPAAA clade</taxon>
        <taxon>indigoferoid/millettioid clade</taxon>
        <taxon>Phaseoleae</taxon>
        <taxon>Mucuna</taxon>
    </lineage>
</organism>
<dbReference type="Proteomes" id="UP000257109">
    <property type="component" value="Unassembled WGS sequence"/>
</dbReference>
<dbReference type="OrthoDB" id="18412at2759"/>
<dbReference type="STRING" id="157652.A0A371FR76"/>
<reference evidence="1" key="1">
    <citation type="submission" date="2018-05" db="EMBL/GenBank/DDBJ databases">
        <title>Draft genome of Mucuna pruriens seed.</title>
        <authorList>
            <person name="Nnadi N.E."/>
            <person name="Vos R."/>
            <person name="Hasami M.H."/>
            <person name="Devisetty U.K."/>
            <person name="Aguiy J.C."/>
        </authorList>
    </citation>
    <scope>NUCLEOTIDE SEQUENCE [LARGE SCALE GENOMIC DNA]</scope>
    <source>
        <strain evidence="1">JCA_2017</strain>
    </source>
</reference>
<dbReference type="EMBL" id="QJKJ01008163">
    <property type="protein sequence ID" value="RDX80593.1"/>
    <property type="molecule type" value="Genomic_DNA"/>
</dbReference>
<feature type="non-terminal residue" evidence="1">
    <location>
        <position position="1"/>
    </location>
</feature>
<proteinExistence type="predicted"/>
<comment type="caution">
    <text evidence="1">The sequence shown here is derived from an EMBL/GenBank/DDBJ whole genome shotgun (WGS) entry which is preliminary data.</text>
</comment>
<sequence>MKQIKLLHPISSLGFPKELALKVSVSETLWTSRWVLDRVKSATKLSLSTSALPVTYLSKQIPNLYFLPSIVSSACSCSLICFKKHKGVTLVEIPCVKLQPSEDKTTAVSESIVEKPLVVSKPSEVLQKSQLEAIASSSEIRDALNDKALQELICHIDCSSNAEDELDKAMAEEAFRLFTDKILSTINP</sequence>
<gene>
    <name evidence="1" type="ORF">CR513_38844</name>
</gene>
<accession>A0A371FR76</accession>
<name>A0A371FR76_MUCPR</name>
<keyword evidence="2" id="KW-1185">Reference proteome</keyword>
<protein>
    <submittedName>
        <fullName evidence="1">Uncharacterized protein</fullName>
    </submittedName>
</protein>
<evidence type="ECO:0000313" key="2">
    <source>
        <dbReference type="Proteomes" id="UP000257109"/>
    </source>
</evidence>
<dbReference type="AlphaFoldDB" id="A0A371FR76"/>